<organism evidence="1 2">
    <name type="scientific">Cannabis sativa</name>
    <name type="common">Hemp</name>
    <name type="synonym">Marijuana</name>
    <dbReference type="NCBI Taxonomy" id="3483"/>
    <lineage>
        <taxon>Eukaryota</taxon>
        <taxon>Viridiplantae</taxon>
        <taxon>Streptophyta</taxon>
        <taxon>Embryophyta</taxon>
        <taxon>Tracheophyta</taxon>
        <taxon>Spermatophyta</taxon>
        <taxon>Magnoliopsida</taxon>
        <taxon>eudicotyledons</taxon>
        <taxon>Gunneridae</taxon>
        <taxon>Pentapetalae</taxon>
        <taxon>rosids</taxon>
        <taxon>fabids</taxon>
        <taxon>Rosales</taxon>
        <taxon>Cannabaceae</taxon>
        <taxon>Cannabis</taxon>
    </lineage>
</organism>
<dbReference type="Proteomes" id="UP000596661">
    <property type="component" value="Chromosome 5"/>
</dbReference>
<name>A0A803PR76_CANSA</name>
<dbReference type="AlphaFoldDB" id="A0A803PR76"/>
<protein>
    <submittedName>
        <fullName evidence="1">Uncharacterized protein</fullName>
    </submittedName>
</protein>
<accession>A0A803PR76</accession>
<reference evidence="1" key="2">
    <citation type="submission" date="2021-03" db="UniProtKB">
        <authorList>
            <consortium name="EnsemblPlants"/>
        </authorList>
    </citation>
    <scope>IDENTIFICATION</scope>
</reference>
<evidence type="ECO:0000313" key="1">
    <source>
        <dbReference type="EnsemblPlants" id="cds.evm.model.05.633"/>
    </source>
</evidence>
<evidence type="ECO:0000313" key="2">
    <source>
        <dbReference type="Proteomes" id="UP000596661"/>
    </source>
</evidence>
<keyword evidence="2" id="KW-1185">Reference proteome</keyword>
<dbReference type="EMBL" id="UZAU01000436">
    <property type="status" value="NOT_ANNOTATED_CDS"/>
    <property type="molecule type" value="Genomic_DNA"/>
</dbReference>
<sequence>MMFRSTALITTILKETVLDLNSPAKKNLKSHATSCFVKGAKGGSANWPRLSKPLASPTMLNPETMKREEGFKGESQLWAGRAGVTSEGGGQLGDECLGCFLGVETDALDVFYEFGKANPGANFDYLSENKEAYLRFCEA</sequence>
<proteinExistence type="predicted"/>
<reference evidence="1" key="1">
    <citation type="submission" date="2018-11" db="EMBL/GenBank/DDBJ databases">
        <authorList>
            <person name="Grassa J C."/>
        </authorList>
    </citation>
    <scope>NUCLEOTIDE SEQUENCE [LARGE SCALE GENOMIC DNA]</scope>
</reference>
<dbReference type="EnsemblPlants" id="evm.model.05.633">
    <property type="protein sequence ID" value="cds.evm.model.05.633"/>
    <property type="gene ID" value="evm.TU.05.633"/>
</dbReference>
<dbReference type="Gramene" id="evm.model.05.633">
    <property type="protein sequence ID" value="cds.evm.model.05.633"/>
    <property type="gene ID" value="evm.TU.05.633"/>
</dbReference>